<feature type="transmembrane region" description="Helical" evidence="1">
    <location>
        <begin position="86"/>
        <end position="104"/>
    </location>
</feature>
<dbReference type="AlphaFoldDB" id="A0A3E2N9F5"/>
<reference evidence="2 3" key="1">
    <citation type="submission" date="2018-07" db="EMBL/GenBank/DDBJ databases">
        <title>New species, Clostridium PI-S10-A1B.</title>
        <authorList>
            <person name="Krishna G."/>
            <person name="Summeta K."/>
            <person name="Shikha S."/>
            <person name="Prabhu P.B."/>
            <person name="Suresh K."/>
        </authorList>
    </citation>
    <scope>NUCLEOTIDE SEQUENCE [LARGE SCALE GENOMIC DNA]</scope>
    <source>
        <strain evidence="2 3">PI-S10-A1B</strain>
    </source>
</reference>
<evidence type="ECO:0000256" key="1">
    <source>
        <dbReference type="SAM" id="Phobius"/>
    </source>
</evidence>
<dbReference type="Proteomes" id="UP000260680">
    <property type="component" value="Unassembled WGS sequence"/>
</dbReference>
<keyword evidence="1" id="KW-0472">Membrane</keyword>
<accession>A0A3E2N9F5</accession>
<name>A0A3E2N9F5_9FIRM</name>
<feature type="transmembrane region" description="Helical" evidence="1">
    <location>
        <begin position="47"/>
        <end position="66"/>
    </location>
</feature>
<feature type="transmembrane region" description="Helical" evidence="1">
    <location>
        <begin position="125"/>
        <end position="145"/>
    </location>
</feature>
<protein>
    <submittedName>
        <fullName evidence="2">Fimbrial protein</fullName>
    </submittedName>
</protein>
<organism evidence="2 3">
    <name type="scientific">Lacrimispora amygdalina</name>
    <dbReference type="NCBI Taxonomy" id="253257"/>
    <lineage>
        <taxon>Bacteria</taxon>
        <taxon>Bacillati</taxon>
        <taxon>Bacillota</taxon>
        <taxon>Clostridia</taxon>
        <taxon>Lachnospirales</taxon>
        <taxon>Lachnospiraceae</taxon>
        <taxon>Lacrimispora</taxon>
    </lineage>
</organism>
<proteinExistence type="predicted"/>
<evidence type="ECO:0000313" key="3">
    <source>
        <dbReference type="Proteomes" id="UP000260680"/>
    </source>
</evidence>
<dbReference type="OrthoDB" id="1910231at2"/>
<gene>
    <name evidence="2" type="ORF">DS742_17640</name>
</gene>
<evidence type="ECO:0000313" key="2">
    <source>
        <dbReference type="EMBL" id="RFZ77637.1"/>
    </source>
</evidence>
<keyword evidence="1" id="KW-0812">Transmembrane</keyword>
<keyword evidence="1" id="KW-1133">Transmembrane helix</keyword>
<dbReference type="EMBL" id="QOHO01000057">
    <property type="protein sequence ID" value="RFZ77637.1"/>
    <property type="molecule type" value="Genomic_DNA"/>
</dbReference>
<comment type="caution">
    <text evidence="2">The sequence shown here is derived from an EMBL/GenBank/DDBJ whole genome shotgun (WGS) entry which is preliminary data.</text>
</comment>
<sequence>MRCGLFHFFEQKKTQEVCKLKKKMIPKSPQQSEPKTRLHPHIPIARIAYTAFLCVMLSMMFCQPAFAATDVWSKAKEVMQDVYNQILLISTVAAIVTASVALLMMNFSRSGRTVDESRAWLKRICITWAILNSLGFIMAYIAPFFSDGKWAG</sequence>